<dbReference type="SMART" id="SM00192">
    <property type="entry name" value="LDLa"/>
    <property type="match status" value="1"/>
</dbReference>
<keyword evidence="3" id="KW-0472">Membrane</keyword>
<feature type="signal peptide" evidence="4">
    <location>
        <begin position="1"/>
        <end position="26"/>
    </location>
</feature>
<protein>
    <submittedName>
        <fullName evidence="5">Uncharacterized protein</fullName>
    </submittedName>
</protein>
<evidence type="ECO:0000256" key="1">
    <source>
        <dbReference type="ARBA" id="ARBA00023157"/>
    </source>
</evidence>
<dbReference type="Pfam" id="PF00057">
    <property type="entry name" value="Ldl_recept_a"/>
    <property type="match status" value="1"/>
</dbReference>
<comment type="caution">
    <text evidence="2">Lacks conserved residue(s) required for the propagation of feature annotation.</text>
</comment>
<proteinExistence type="predicted"/>
<dbReference type="PROSITE" id="PS50068">
    <property type="entry name" value="LDLRA_2"/>
    <property type="match status" value="1"/>
</dbReference>
<accession>A0A4W5LE72</accession>
<evidence type="ECO:0000313" key="5">
    <source>
        <dbReference type="Ensembl" id="ENSHHUP00000024049.1"/>
    </source>
</evidence>
<dbReference type="CDD" id="cd00112">
    <property type="entry name" value="LDLa"/>
    <property type="match status" value="1"/>
</dbReference>
<sequence length="144" mass="15994">MRRGKVPIPILDVLSAILLLMHLAEMETRAAAMVSSRVSVESSCPLGQFPCGNVTVCLHQALQCNGHRDCPNGADEDNCGDNSGWADIFDRTIRKVDPQVLPLPEDCCKCLCVFVFVCVCVCVLVKYYCYYYLCVVVYYLCVVV</sequence>
<dbReference type="SUPFAM" id="SSF57424">
    <property type="entry name" value="LDL receptor-like module"/>
    <property type="match status" value="1"/>
</dbReference>
<keyword evidence="3" id="KW-1133">Transmembrane helix</keyword>
<organism evidence="5 6">
    <name type="scientific">Hucho hucho</name>
    <name type="common">huchen</name>
    <dbReference type="NCBI Taxonomy" id="62062"/>
    <lineage>
        <taxon>Eukaryota</taxon>
        <taxon>Metazoa</taxon>
        <taxon>Chordata</taxon>
        <taxon>Craniata</taxon>
        <taxon>Vertebrata</taxon>
        <taxon>Euteleostomi</taxon>
        <taxon>Actinopterygii</taxon>
        <taxon>Neopterygii</taxon>
        <taxon>Teleostei</taxon>
        <taxon>Protacanthopterygii</taxon>
        <taxon>Salmoniformes</taxon>
        <taxon>Salmonidae</taxon>
        <taxon>Salmoninae</taxon>
        <taxon>Hucho</taxon>
    </lineage>
</organism>
<dbReference type="InterPro" id="IPR002172">
    <property type="entry name" value="LDrepeatLR_classA_rpt"/>
</dbReference>
<dbReference type="InterPro" id="IPR036055">
    <property type="entry name" value="LDL_receptor-like_sf"/>
</dbReference>
<evidence type="ECO:0000256" key="3">
    <source>
        <dbReference type="SAM" id="Phobius"/>
    </source>
</evidence>
<reference evidence="5" key="3">
    <citation type="submission" date="2025-09" db="UniProtKB">
        <authorList>
            <consortium name="Ensembl"/>
        </authorList>
    </citation>
    <scope>IDENTIFICATION</scope>
</reference>
<keyword evidence="1 2" id="KW-1015">Disulfide bond</keyword>
<keyword evidence="6" id="KW-1185">Reference proteome</keyword>
<dbReference type="Gene3D" id="4.10.400.10">
    <property type="entry name" value="Low-density Lipoprotein Receptor"/>
    <property type="match status" value="1"/>
</dbReference>
<dbReference type="AlphaFoldDB" id="A0A4W5LE72"/>
<reference evidence="5" key="2">
    <citation type="submission" date="2025-08" db="UniProtKB">
        <authorList>
            <consortium name="Ensembl"/>
        </authorList>
    </citation>
    <scope>IDENTIFICATION</scope>
</reference>
<feature type="chain" id="PRO_5021437166" evidence="4">
    <location>
        <begin position="27"/>
        <end position="144"/>
    </location>
</feature>
<feature type="transmembrane region" description="Helical" evidence="3">
    <location>
        <begin position="113"/>
        <end position="141"/>
    </location>
</feature>
<evidence type="ECO:0000256" key="4">
    <source>
        <dbReference type="SAM" id="SignalP"/>
    </source>
</evidence>
<reference evidence="6" key="1">
    <citation type="submission" date="2018-06" db="EMBL/GenBank/DDBJ databases">
        <title>Genome assembly of Danube salmon.</title>
        <authorList>
            <person name="Macqueen D.J."/>
            <person name="Gundappa M.K."/>
        </authorList>
    </citation>
    <scope>NUCLEOTIDE SEQUENCE [LARGE SCALE GENOMIC DNA]</scope>
</reference>
<keyword evidence="3" id="KW-0812">Transmembrane</keyword>
<keyword evidence="4" id="KW-0732">Signal</keyword>
<evidence type="ECO:0000256" key="2">
    <source>
        <dbReference type="PROSITE-ProRule" id="PRU00124"/>
    </source>
</evidence>
<dbReference type="InterPro" id="IPR023415">
    <property type="entry name" value="LDLR_class-A_CS"/>
</dbReference>
<dbReference type="FunFam" id="4.10.400.10:FF:000014">
    <property type="entry name" value="Relaxin family peptide receptor 1"/>
    <property type="match status" value="1"/>
</dbReference>
<name>A0A4W5LE72_9TELE</name>
<evidence type="ECO:0000313" key="6">
    <source>
        <dbReference type="Proteomes" id="UP000314982"/>
    </source>
</evidence>
<dbReference type="Proteomes" id="UP000314982">
    <property type="component" value="Unassembled WGS sequence"/>
</dbReference>
<dbReference type="PROSITE" id="PS01209">
    <property type="entry name" value="LDLRA_1"/>
    <property type="match status" value="1"/>
</dbReference>
<feature type="disulfide bond" evidence="2">
    <location>
        <begin position="64"/>
        <end position="79"/>
    </location>
</feature>
<dbReference type="Ensembl" id="ENSHHUT00000024954.1">
    <property type="protein sequence ID" value="ENSHHUP00000024049.1"/>
    <property type="gene ID" value="ENSHHUG00000015085.1"/>
</dbReference>
<dbReference type="GeneTree" id="ENSGT00940000158948"/>